<proteinExistence type="predicted"/>
<sequence>MCAGVFLAVAFKFCLGDGLGGRFCPGCKLFAAVPLKFILVVFKQLGTKQSLVIWGLQGLSSVCSVLVLSEMKHFLIVPVLISRLGTSRGNVGGAVVNGTSKPSQVALVHYCRRSLG</sequence>
<organism evidence="2">
    <name type="scientific">Ixodes ricinus</name>
    <name type="common">Common tick</name>
    <name type="synonym">Acarus ricinus</name>
    <dbReference type="NCBI Taxonomy" id="34613"/>
    <lineage>
        <taxon>Eukaryota</taxon>
        <taxon>Metazoa</taxon>
        <taxon>Ecdysozoa</taxon>
        <taxon>Arthropoda</taxon>
        <taxon>Chelicerata</taxon>
        <taxon>Arachnida</taxon>
        <taxon>Acari</taxon>
        <taxon>Parasitiformes</taxon>
        <taxon>Ixodida</taxon>
        <taxon>Ixodoidea</taxon>
        <taxon>Ixodidae</taxon>
        <taxon>Ixodinae</taxon>
        <taxon>Ixodes</taxon>
    </lineage>
</organism>
<name>A0A6B0ULH3_IXORI</name>
<evidence type="ECO:0000256" key="1">
    <source>
        <dbReference type="SAM" id="SignalP"/>
    </source>
</evidence>
<reference evidence="2" key="1">
    <citation type="submission" date="2019-12" db="EMBL/GenBank/DDBJ databases">
        <title>An insight into the sialome of adult female Ixodes ricinus ticks feeding for 6 days.</title>
        <authorList>
            <person name="Perner J."/>
            <person name="Ribeiro J.M.C."/>
        </authorList>
    </citation>
    <scope>NUCLEOTIDE SEQUENCE</scope>
    <source>
        <strain evidence="2">Semi-engorged</strain>
        <tissue evidence="2">Salivary glands</tissue>
    </source>
</reference>
<feature type="signal peptide" evidence="1">
    <location>
        <begin position="1"/>
        <end position="16"/>
    </location>
</feature>
<keyword evidence="1" id="KW-0732">Signal</keyword>
<dbReference type="AlphaFoldDB" id="A0A6B0ULH3"/>
<feature type="chain" id="PRO_5025493366" evidence="1">
    <location>
        <begin position="17"/>
        <end position="116"/>
    </location>
</feature>
<accession>A0A6B0ULH3</accession>
<dbReference type="EMBL" id="GIFC01008534">
    <property type="protein sequence ID" value="MXU90617.1"/>
    <property type="molecule type" value="Transcribed_RNA"/>
</dbReference>
<protein>
    <submittedName>
        <fullName evidence="2">Putative secreted protein</fullName>
    </submittedName>
</protein>
<evidence type="ECO:0000313" key="2">
    <source>
        <dbReference type="EMBL" id="MXU90617.1"/>
    </source>
</evidence>